<dbReference type="SMART" id="SM00267">
    <property type="entry name" value="GGDEF"/>
    <property type="match status" value="1"/>
</dbReference>
<dbReference type="InterPro" id="IPR000160">
    <property type="entry name" value="GGDEF_dom"/>
</dbReference>
<dbReference type="PANTHER" id="PTHR45138:SF9">
    <property type="entry name" value="DIGUANYLATE CYCLASE DGCM-RELATED"/>
    <property type="match status" value="1"/>
</dbReference>
<organism evidence="5 6">
    <name type="scientific">Salinispira pacifica</name>
    <dbReference type="NCBI Taxonomy" id="1307761"/>
    <lineage>
        <taxon>Bacteria</taxon>
        <taxon>Pseudomonadati</taxon>
        <taxon>Spirochaetota</taxon>
        <taxon>Spirochaetia</taxon>
        <taxon>Spirochaetales</taxon>
        <taxon>Spirochaetaceae</taxon>
        <taxon>Salinispira</taxon>
    </lineage>
</organism>
<feature type="transmembrane region" description="Helical" evidence="3">
    <location>
        <begin position="63"/>
        <end position="81"/>
    </location>
</feature>
<comment type="catalytic activity">
    <reaction evidence="2">
        <text>2 GTP = 3',3'-c-di-GMP + 2 diphosphate</text>
        <dbReference type="Rhea" id="RHEA:24898"/>
        <dbReference type="ChEBI" id="CHEBI:33019"/>
        <dbReference type="ChEBI" id="CHEBI:37565"/>
        <dbReference type="ChEBI" id="CHEBI:58805"/>
        <dbReference type="EC" id="2.7.7.65"/>
    </reaction>
</comment>
<dbReference type="Pfam" id="PF00990">
    <property type="entry name" value="GGDEF"/>
    <property type="match status" value="1"/>
</dbReference>
<dbReference type="EC" id="2.7.7.65" evidence="1"/>
<dbReference type="InterPro" id="IPR050469">
    <property type="entry name" value="Diguanylate_Cyclase"/>
</dbReference>
<sequence length="330" mass="37851">MESKHKTFLLQLVLAFGAFGGVVIALLKLLQGDAIIMVVVPLIWAVISVVFLFIHRQIRNENWIRAVTVILYNFLLYPILWVAGHGIYGPLPMYFLIFLVISVLLIRRTELMVLTVVGFTVLTAALMLMEPAGSPLGREYASVYERRFDLVFNLIFAGIIVSVFLRYLYQRIEQLQRELELSKTLDELTGLLNRKRILEILKTELLRSSREKRELSIVVLGITGLPRISKDLGHHSTEVYLKRSAHNIRSNSRMYDYIGRLNYSCFLCILPGSSRSEAEEYLKRIREAFGEQEEVYLNKSGSIRGIIHSAERLSYDQTVQKIEAGVRELL</sequence>
<dbReference type="NCBIfam" id="TIGR00254">
    <property type="entry name" value="GGDEF"/>
    <property type="match status" value="1"/>
</dbReference>
<dbReference type="PROSITE" id="PS50887">
    <property type="entry name" value="GGDEF"/>
    <property type="match status" value="1"/>
</dbReference>
<evidence type="ECO:0000256" key="3">
    <source>
        <dbReference type="SAM" id="Phobius"/>
    </source>
</evidence>
<dbReference type="InterPro" id="IPR043128">
    <property type="entry name" value="Rev_trsase/Diguanyl_cyclase"/>
</dbReference>
<dbReference type="eggNOG" id="COG3706">
    <property type="taxonomic scope" value="Bacteria"/>
</dbReference>
<dbReference type="GO" id="GO:0052621">
    <property type="term" value="F:diguanylate cyclase activity"/>
    <property type="evidence" value="ECO:0007669"/>
    <property type="project" value="UniProtKB-EC"/>
</dbReference>
<keyword evidence="3" id="KW-1133">Transmembrane helix</keyword>
<reference evidence="5 6" key="1">
    <citation type="journal article" date="2015" name="Stand. Genomic Sci.">
        <title>Complete genome sequence and description of Salinispira pacifica gen. nov., sp. nov., a novel spirochaete isolated form a hypersaline microbial mat.</title>
        <authorList>
            <person name="Ben Hania W."/>
            <person name="Joseph M."/>
            <person name="Schumann P."/>
            <person name="Bunk B."/>
            <person name="Fiebig A."/>
            <person name="Sproer C."/>
            <person name="Klenk H.P."/>
            <person name="Fardeau M.L."/>
            <person name="Spring S."/>
        </authorList>
    </citation>
    <scope>NUCLEOTIDE SEQUENCE [LARGE SCALE GENOMIC DNA]</scope>
    <source>
        <strain evidence="5 6">L21-RPul-D2</strain>
    </source>
</reference>
<evidence type="ECO:0000313" key="5">
    <source>
        <dbReference type="EMBL" id="AHC13568.1"/>
    </source>
</evidence>
<feature type="domain" description="GGDEF" evidence="4">
    <location>
        <begin position="213"/>
        <end position="330"/>
    </location>
</feature>
<dbReference type="Proteomes" id="UP000018680">
    <property type="component" value="Chromosome"/>
</dbReference>
<evidence type="ECO:0000313" key="6">
    <source>
        <dbReference type="Proteomes" id="UP000018680"/>
    </source>
</evidence>
<dbReference type="SUPFAM" id="SSF55073">
    <property type="entry name" value="Nucleotide cyclase"/>
    <property type="match status" value="1"/>
</dbReference>
<evidence type="ECO:0000256" key="1">
    <source>
        <dbReference type="ARBA" id="ARBA00012528"/>
    </source>
</evidence>
<feature type="transmembrane region" description="Helical" evidence="3">
    <location>
        <begin position="7"/>
        <end position="28"/>
    </location>
</feature>
<dbReference type="PANTHER" id="PTHR45138">
    <property type="entry name" value="REGULATORY COMPONENTS OF SENSORY TRANSDUCTION SYSTEM"/>
    <property type="match status" value="1"/>
</dbReference>
<proteinExistence type="predicted"/>
<feature type="transmembrane region" description="Helical" evidence="3">
    <location>
        <begin position="111"/>
        <end position="130"/>
    </location>
</feature>
<protein>
    <recommendedName>
        <fullName evidence="1">diguanylate cyclase</fullName>
        <ecNumber evidence="1">2.7.7.65</ecNumber>
    </recommendedName>
</protein>
<dbReference type="EMBL" id="CP006939">
    <property type="protein sequence ID" value="AHC13568.1"/>
    <property type="molecule type" value="Genomic_DNA"/>
</dbReference>
<accession>V5WCP8</accession>
<dbReference type="InterPro" id="IPR029787">
    <property type="entry name" value="Nucleotide_cyclase"/>
</dbReference>
<gene>
    <name evidence="5" type="ORF">L21SP2_0124</name>
</gene>
<evidence type="ECO:0000256" key="2">
    <source>
        <dbReference type="ARBA" id="ARBA00034247"/>
    </source>
</evidence>
<name>V5WCP8_9SPIO</name>
<evidence type="ECO:0000259" key="4">
    <source>
        <dbReference type="PROSITE" id="PS50887"/>
    </source>
</evidence>
<feature type="transmembrane region" description="Helical" evidence="3">
    <location>
        <begin position="150"/>
        <end position="169"/>
    </location>
</feature>
<feature type="transmembrane region" description="Helical" evidence="3">
    <location>
        <begin position="34"/>
        <end position="54"/>
    </location>
</feature>
<dbReference type="Gene3D" id="3.30.70.270">
    <property type="match status" value="1"/>
</dbReference>
<dbReference type="STRING" id="1307761.L21SP2_0124"/>
<dbReference type="KEGG" id="slr:L21SP2_0124"/>
<keyword evidence="3" id="KW-0472">Membrane</keyword>
<dbReference type="AlphaFoldDB" id="V5WCP8"/>
<keyword evidence="3" id="KW-0812">Transmembrane</keyword>
<dbReference type="HOGENOM" id="CLU_841704_0_0_12"/>
<keyword evidence="6" id="KW-1185">Reference proteome</keyword>
<feature type="transmembrane region" description="Helical" evidence="3">
    <location>
        <begin position="87"/>
        <end position="106"/>
    </location>
</feature>